<reference evidence="2" key="1">
    <citation type="submission" date="2019-04" db="EMBL/GenBank/DDBJ databases">
        <title>Evolution of Biomass-Degrading Anaerobic Consortia Revealed by Metagenomics.</title>
        <authorList>
            <person name="Peng X."/>
        </authorList>
    </citation>
    <scope>NUCLEOTIDE SEQUENCE</scope>
    <source>
        <strain evidence="2">SIG242</strain>
    </source>
</reference>
<dbReference type="AlphaFoldDB" id="A0A927WGE7"/>
<protein>
    <submittedName>
        <fullName evidence="2">Uncharacterized protein</fullName>
    </submittedName>
</protein>
<dbReference type="EMBL" id="SVCA01000001">
    <property type="protein sequence ID" value="MBE6083911.1"/>
    <property type="molecule type" value="Genomic_DNA"/>
</dbReference>
<keyword evidence="1" id="KW-0732">Signal</keyword>
<accession>A0A927WGE7</accession>
<dbReference type="Proteomes" id="UP000772151">
    <property type="component" value="Unassembled WGS sequence"/>
</dbReference>
<name>A0A927WGE7_SELRU</name>
<evidence type="ECO:0000313" key="3">
    <source>
        <dbReference type="Proteomes" id="UP000772151"/>
    </source>
</evidence>
<sequence>MVMRLLVGILALMTLYCGQVEAADYYLGEYQSGQVAYLDTDSIRKYEVTQNGYFDHYMYTCTVKAVYTNSNKWQPVAYEVTCWSGPLTYQLKKNGKILYDRRTVNEYLKKHRVERNLIEYIRVLHER</sequence>
<gene>
    <name evidence="2" type="ORF">E7203_00305</name>
</gene>
<proteinExistence type="predicted"/>
<evidence type="ECO:0000256" key="1">
    <source>
        <dbReference type="SAM" id="SignalP"/>
    </source>
</evidence>
<organism evidence="2 3">
    <name type="scientific">Selenomonas ruminantium</name>
    <dbReference type="NCBI Taxonomy" id="971"/>
    <lineage>
        <taxon>Bacteria</taxon>
        <taxon>Bacillati</taxon>
        <taxon>Bacillota</taxon>
        <taxon>Negativicutes</taxon>
        <taxon>Selenomonadales</taxon>
        <taxon>Selenomonadaceae</taxon>
        <taxon>Selenomonas</taxon>
    </lineage>
</organism>
<comment type="caution">
    <text evidence="2">The sequence shown here is derived from an EMBL/GenBank/DDBJ whole genome shotgun (WGS) entry which is preliminary data.</text>
</comment>
<feature type="signal peptide" evidence="1">
    <location>
        <begin position="1"/>
        <end position="22"/>
    </location>
</feature>
<dbReference type="RefSeq" id="WP_303667861.1">
    <property type="nucleotide sequence ID" value="NZ_SVCA01000001.1"/>
</dbReference>
<evidence type="ECO:0000313" key="2">
    <source>
        <dbReference type="EMBL" id="MBE6083911.1"/>
    </source>
</evidence>
<feature type="chain" id="PRO_5037388103" evidence="1">
    <location>
        <begin position="23"/>
        <end position="127"/>
    </location>
</feature>